<gene>
    <name evidence="1" type="ORF">PICST_29838</name>
</gene>
<dbReference type="RefSeq" id="XP_001383018.2">
    <property type="nucleotide sequence ID" value="XM_001382981.1"/>
</dbReference>
<dbReference type="AlphaFoldDB" id="A3LP65"/>
<dbReference type="HOGENOM" id="CLU_056751_0_0_1"/>
<sequence>MSEWDVSGSHKQELPNYSQDDEITFSSEKIEESPPADVPTNVDAGKRWRFMLCNNFFNSDLKVFVSANSVEKYKSFKNSSSAQAVQYDRELQSQGIGIPLIRADVHDFHAHKFLTIKRYYVDKEKIGSRGFDSKKDLHDFCIVRKHRHGSYSTYELKFSPDPNDISQDFTIVLFKHGVLPIADYVYRGSRYRWIYETRSYESPYCYSNYLLSPGQHSMTDNWDKETNKLEKSLDPNNPLIGDYMSKAFSLKSRNTKKEYYSPMQLASLDENKNYDPFSRFRQKAVFTMRDMNNTSDHPTVDHESIYSVNLDALTSLCIALVFKRREDIKEEARKILEN</sequence>
<proteinExistence type="predicted"/>
<reference evidence="1 2" key="1">
    <citation type="journal article" date="2007" name="Nat. Biotechnol.">
        <title>Genome sequence of the lignocellulose-bioconverting and xylose-fermenting yeast Pichia stipitis.</title>
        <authorList>
            <person name="Jeffries T.W."/>
            <person name="Grigoriev I.V."/>
            <person name="Grimwood J."/>
            <person name="Laplaza J.M."/>
            <person name="Aerts A."/>
            <person name="Salamov A."/>
            <person name="Schmutz J."/>
            <person name="Lindquist E."/>
            <person name="Dehal P."/>
            <person name="Shapiro H."/>
            <person name="Jin Y.S."/>
            <person name="Passoth V."/>
            <person name="Richardson P.M."/>
        </authorList>
    </citation>
    <scope>NUCLEOTIDE SEQUENCE [LARGE SCALE GENOMIC DNA]</scope>
    <source>
        <strain evidence="2">ATCC 58785 / CBS 6054 / NBRC 10063 / NRRL Y-11545</strain>
    </source>
</reference>
<dbReference type="Proteomes" id="UP000002258">
    <property type="component" value="Chromosome 2"/>
</dbReference>
<evidence type="ECO:0000313" key="2">
    <source>
        <dbReference type="Proteomes" id="UP000002258"/>
    </source>
</evidence>
<organism evidence="1 2">
    <name type="scientific">Scheffersomyces stipitis (strain ATCC 58785 / CBS 6054 / NBRC 10063 / NRRL Y-11545)</name>
    <name type="common">Yeast</name>
    <name type="synonym">Pichia stipitis</name>
    <dbReference type="NCBI Taxonomy" id="322104"/>
    <lineage>
        <taxon>Eukaryota</taxon>
        <taxon>Fungi</taxon>
        <taxon>Dikarya</taxon>
        <taxon>Ascomycota</taxon>
        <taxon>Saccharomycotina</taxon>
        <taxon>Pichiomycetes</taxon>
        <taxon>Debaryomycetaceae</taxon>
        <taxon>Scheffersomyces</taxon>
    </lineage>
</organism>
<dbReference type="OMA" id="LPIHDYI"/>
<dbReference type="eggNOG" id="ENOG502RQ2Z">
    <property type="taxonomic scope" value="Eukaryota"/>
</dbReference>
<evidence type="ECO:0000313" key="1">
    <source>
        <dbReference type="EMBL" id="ABN64989.2"/>
    </source>
</evidence>
<accession>A3LP65</accession>
<dbReference type="EMBL" id="CP000496">
    <property type="protein sequence ID" value="ABN64989.2"/>
    <property type="molecule type" value="Genomic_DNA"/>
</dbReference>
<name>A3LP65_PICST</name>
<protein>
    <submittedName>
        <fullName evidence="1">Uncharacterized protein</fullName>
    </submittedName>
</protein>
<dbReference type="InParanoid" id="A3LP65"/>
<dbReference type="GeneID" id="4837128"/>
<dbReference type="KEGG" id="pic:PICST_29838"/>
<keyword evidence="2" id="KW-1185">Reference proteome</keyword>
<dbReference type="OrthoDB" id="4026683at2759"/>